<organism evidence="2 3">
    <name type="scientific">Stakelama pacifica</name>
    <dbReference type="NCBI Taxonomy" id="517720"/>
    <lineage>
        <taxon>Bacteria</taxon>
        <taxon>Pseudomonadati</taxon>
        <taxon>Pseudomonadota</taxon>
        <taxon>Alphaproteobacteria</taxon>
        <taxon>Sphingomonadales</taxon>
        <taxon>Sphingomonadaceae</taxon>
        <taxon>Stakelama</taxon>
    </lineage>
</organism>
<gene>
    <name evidence="2" type="ORF">EV664_101456</name>
</gene>
<accession>A0A4V3BUE5</accession>
<dbReference type="RefSeq" id="WP_133494045.1">
    <property type="nucleotide sequence ID" value="NZ_BMLU01000001.1"/>
</dbReference>
<dbReference type="PANTHER" id="PTHR38593:SF1">
    <property type="entry name" value="BLR2558 PROTEIN"/>
    <property type="match status" value="1"/>
</dbReference>
<comment type="caution">
    <text evidence="2">The sequence shown here is derived from an EMBL/GenBank/DDBJ whole genome shotgun (WGS) entry which is preliminary data.</text>
</comment>
<dbReference type="PANTHER" id="PTHR38593">
    <property type="entry name" value="BLR2558 PROTEIN"/>
    <property type="match status" value="1"/>
</dbReference>
<dbReference type="InterPro" id="IPR025419">
    <property type="entry name" value="DUF4142"/>
</dbReference>
<feature type="domain" description="DUF4142" evidence="1">
    <location>
        <begin position="30"/>
        <end position="169"/>
    </location>
</feature>
<evidence type="ECO:0000259" key="1">
    <source>
        <dbReference type="Pfam" id="PF13628"/>
    </source>
</evidence>
<evidence type="ECO:0000313" key="2">
    <source>
        <dbReference type="EMBL" id="TDN86878.1"/>
    </source>
</evidence>
<protein>
    <submittedName>
        <fullName evidence="2">Putative membrane protein</fullName>
    </submittedName>
</protein>
<dbReference type="InterPro" id="IPR012347">
    <property type="entry name" value="Ferritin-like"/>
</dbReference>
<dbReference type="Gene3D" id="1.20.1260.10">
    <property type="match status" value="1"/>
</dbReference>
<dbReference type="Pfam" id="PF13628">
    <property type="entry name" value="DUF4142"/>
    <property type="match status" value="1"/>
</dbReference>
<dbReference type="OrthoDB" id="8005547at2"/>
<keyword evidence="3" id="KW-1185">Reference proteome</keyword>
<dbReference type="Proteomes" id="UP000295493">
    <property type="component" value="Unassembled WGS sequence"/>
</dbReference>
<dbReference type="EMBL" id="SNWD01000001">
    <property type="protein sequence ID" value="TDN86878.1"/>
    <property type="molecule type" value="Genomic_DNA"/>
</dbReference>
<evidence type="ECO:0000313" key="3">
    <source>
        <dbReference type="Proteomes" id="UP000295493"/>
    </source>
</evidence>
<dbReference type="AlphaFoldDB" id="A0A4V3BUE5"/>
<name>A0A4V3BUE5_9SPHN</name>
<proteinExistence type="predicted"/>
<reference evidence="2 3" key="1">
    <citation type="submission" date="2019-03" db="EMBL/GenBank/DDBJ databases">
        <title>Genomic Encyclopedia of Type Strains, Phase IV (KMG-IV): sequencing the most valuable type-strain genomes for metagenomic binning, comparative biology and taxonomic classification.</title>
        <authorList>
            <person name="Goeker M."/>
        </authorList>
    </citation>
    <scope>NUCLEOTIDE SEQUENCE [LARGE SCALE GENOMIC DNA]</scope>
    <source>
        <strain evidence="2 3">DSM 25059</strain>
    </source>
</reference>
<sequence length="173" mass="19217">MAGEFKNTVDKMTDAMGGAAGHMSAAMTRTANEFVQAAATSDLYERTSAEIALRRSRNDDIRAAAQKMIVDHNTSTHQLKSALSMRETRDVEHPKEALDKRRETMIQHLEEAPDDSFDSTYLDQQVLAHEEASSLMKSYAHGGDNPQLRSFAEGTGPVVARHLERMKTLRANL</sequence>